<dbReference type="AlphaFoldDB" id="A0A1B2I3K8"/>
<dbReference type="InterPro" id="IPR002528">
    <property type="entry name" value="MATE_fam"/>
</dbReference>
<evidence type="ECO:0000313" key="7">
    <source>
        <dbReference type="EMBL" id="ANZ44568.1"/>
    </source>
</evidence>
<dbReference type="OrthoDB" id="9811110at2"/>
<keyword evidence="2" id="KW-1003">Cell membrane</keyword>
<feature type="transmembrane region" description="Helical" evidence="6">
    <location>
        <begin position="307"/>
        <end position="328"/>
    </location>
</feature>
<dbReference type="EMBL" id="CP016757">
    <property type="protein sequence ID" value="ANZ44568.1"/>
    <property type="molecule type" value="Genomic_DNA"/>
</dbReference>
<evidence type="ECO:0000313" key="8">
    <source>
        <dbReference type="Proteomes" id="UP000093044"/>
    </source>
</evidence>
<feature type="transmembrane region" description="Helical" evidence="6">
    <location>
        <begin position="47"/>
        <end position="71"/>
    </location>
</feature>
<feature type="transmembrane region" description="Helical" evidence="6">
    <location>
        <begin position="259"/>
        <end position="278"/>
    </location>
</feature>
<gene>
    <name evidence="7" type="ORF">BED41_05355</name>
</gene>
<proteinExistence type="predicted"/>
<feature type="transmembrane region" description="Helical" evidence="6">
    <location>
        <begin position="348"/>
        <end position="368"/>
    </location>
</feature>
<keyword evidence="5 6" id="KW-0472">Membrane</keyword>
<feature type="transmembrane region" description="Helical" evidence="6">
    <location>
        <begin position="155"/>
        <end position="176"/>
    </location>
</feature>
<feature type="transmembrane region" description="Helical" evidence="6">
    <location>
        <begin position="127"/>
        <end position="148"/>
    </location>
</feature>
<evidence type="ECO:0000256" key="5">
    <source>
        <dbReference type="ARBA" id="ARBA00023136"/>
    </source>
</evidence>
<dbReference type="PANTHER" id="PTHR43823">
    <property type="entry name" value="SPORULATION PROTEIN YKVU"/>
    <property type="match status" value="1"/>
</dbReference>
<evidence type="ECO:0000256" key="4">
    <source>
        <dbReference type="ARBA" id="ARBA00022989"/>
    </source>
</evidence>
<evidence type="ECO:0000256" key="6">
    <source>
        <dbReference type="SAM" id="Phobius"/>
    </source>
</evidence>
<keyword evidence="8" id="KW-1185">Reference proteome</keyword>
<comment type="subcellular location">
    <subcellularLocation>
        <location evidence="1">Cell membrane</location>
        <topology evidence="1">Multi-pass membrane protein</topology>
    </subcellularLocation>
</comment>
<sequence>MKNAREFFSYVLPSLAAFALSGVYAVVDGFFVGNSIGDAGLAAINFAFPVTALLQAAGTGIGMGGAIRFAICGAQGDAEGERHYFSSALLLLLLCGALLSLIFFVLAGPLLEALGAEGATLTLGMEYLIFIAAGALFQVFGTGLIPLIRNMGGSLCAMFAMSAGFIANIILDWLFIMVFGWGMAGAAAATVIGQAVTALGAVLYFAAKRYPLSLPPARRILHLFSAILKISLAPFGITFSPMIGMILMNRFAVLYGGEGAVACYACVGYIVTIVYLLLQGIGDGCQPMISRYYGRGRRADMKRTCRLAYATAGALSLLSVCLLFLTRWRIGGLFGASPPVSLGVGETLPLFLAGVLFLAYTRITAAGFYATDESLLSYILVYAEPLLLLVFLLLLPAFLGLTGVWLAMPASQMTTALIAAAVKRRADSPNACRVG</sequence>
<evidence type="ECO:0000256" key="3">
    <source>
        <dbReference type="ARBA" id="ARBA00022692"/>
    </source>
</evidence>
<dbReference type="STRING" id="1197717.BED41_05355"/>
<dbReference type="PANTHER" id="PTHR43823:SF3">
    <property type="entry name" value="MULTIDRUG EXPORT PROTEIN MEPA"/>
    <property type="match status" value="1"/>
</dbReference>
<dbReference type="GO" id="GO:0042910">
    <property type="term" value="F:xenobiotic transmembrane transporter activity"/>
    <property type="evidence" value="ECO:0007669"/>
    <property type="project" value="InterPro"/>
</dbReference>
<evidence type="ECO:0000256" key="2">
    <source>
        <dbReference type="ARBA" id="ARBA00022475"/>
    </source>
</evidence>
<dbReference type="GO" id="GO:0015297">
    <property type="term" value="F:antiporter activity"/>
    <property type="evidence" value="ECO:0007669"/>
    <property type="project" value="InterPro"/>
</dbReference>
<dbReference type="KEGG" id="cpor:BED41_05355"/>
<dbReference type="Pfam" id="PF01554">
    <property type="entry name" value="MatE"/>
    <property type="match status" value="2"/>
</dbReference>
<dbReference type="GeneID" id="83057281"/>
<keyword evidence="4 6" id="KW-1133">Transmembrane helix</keyword>
<name>A0A1B2I3K8_9BACT</name>
<protein>
    <submittedName>
        <fullName evidence="7">Multidrug transporter MatE</fullName>
    </submittedName>
</protein>
<feature type="transmembrane region" description="Helical" evidence="6">
    <location>
        <begin position="7"/>
        <end position="27"/>
    </location>
</feature>
<organism evidence="7 8">
    <name type="scientific">Cloacibacillus porcorum</name>
    <dbReference type="NCBI Taxonomy" id="1197717"/>
    <lineage>
        <taxon>Bacteria</taxon>
        <taxon>Thermotogati</taxon>
        <taxon>Synergistota</taxon>
        <taxon>Synergistia</taxon>
        <taxon>Synergistales</taxon>
        <taxon>Synergistaceae</taxon>
        <taxon>Cloacibacillus</taxon>
    </lineage>
</organism>
<dbReference type="InterPro" id="IPR051327">
    <property type="entry name" value="MATE_MepA_subfamily"/>
</dbReference>
<feature type="transmembrane region" description="Helical" evidence="6">
    <location>
        <begin position="83"/>
        <end position="107"/>
    </location>
</feature>
<accession>A0A1B2I3K8</accession>
<keyword evidence="3 6" id="KW-0812">Transmembrane</keyword>
<feature type="transmembrane region" description="Helical" evidence="6">
    <location>
        <begin position="375"/>
        <end position="398"/>
    </location>
</feature>
<dbReference type="RefSeq" id="WP_066743833.1">
    <property type="nucleotide sequence ID" value="NZ_CP016757.1"/>
</dbReference>
<dbReference type="Proteomes" id="UP000093044">
    <property type="component" value="Chromosome"/>
</dbReference>
<dbReference type="GO" id="GO:0005886">
    <property type="term" value="C:plasma membrane"/>
    <property type="evidence" value="ECO:0007669"/>
    <property type="project" value="UniProtKB-SubCell"/>
</dbReference>
<feature type="transmembrane region" description="Helical" evidence="6">
    <location>
        <begin position="226"/>
        <end position="247"/>
    </location>
</feature>
<feature type="transmembrane region" description="Helical" evidence="6">
    <location>
        <begin position="182"/>
        <end position="205"/>
    </location>
</feature>
<reference evidence="7" key="1">
    <citation type="submission" date="2016-08" db="EMBL/GenBank/DDBJ databases">
        <title>Complete genome of Cloacibacillus porcorum.</title>
        <authorList>
            <person name="Looft T."/>
            <person name="Bayles D.O."/>
            <person name="Alt D.P."/>
        </authorList>
    </citation>
    <scope>NUCLEOTIDE SEQUENCE [LARGE SCALE GENOMIC DNA]</scope>
    <source>
        <strain evidence="7">CL-84</strain>
    </source>
</reference>
<evidence type="ECO:0000256" key="1">
    <source>
        <dbReference type="ARBA" id="ARBA00004651"/>
    </source>
</evidence>